<dbReference type="EMBL" id="LNGD01000058">
    <property type="protein sequence ID" value="KYC51682.1"/>
    <property type="molecule type" value="Genomic_DNA"/>
</dbReference>
<organism evidence="1 2">
    <name type="scientific">Candidatus Methanofastidiosum methylothiophilum</name>
    <dbReference type="NCBI Taxonomy" id="1705564"/>
    <lineage>
        <taxon>Archaea</taxon>
        <taxon>Methanobacteriati</taxon>
        <taxon>Methanobacteriota</taxon>
        <taxon>Stenosarchaea group</taxon>
        <taxon>Candidatus Methanofastidiosia</taxon>
        <taxon>Candidatus Methanofastidiosales</taxon>
        <taxon>Candidatus Methanofastidiosaceae</taxon>
        <taxon>Candidatus Methanofastidiosum</taxon>
    </lineage>
</organism>
<dbReference type="Proteomes" id="UP000075578">
    <property type="component" value="Unassembled WGS sequence"/>
</dbReference>
<evidence type="ECO:0000313" key="1">
    <source>
        <dbReference type="EMBL" id="KYC51682.1"/>
    </source>
</evidence>
<reference evidence="1 2" key="1">
    <citation type="journal article" date="2016" name="ISME J.">
        <title>Chasing the elusive Euryarchaeota class WSA2: genomes reveal a uniquely fastidious methyl-reducing methanogen.</title>
        <authorList>
            <person name="Nobu M.K."/>
            <person name="Narihiro T."/>
            <person name="Kuroda K."/>
            <person name="Mei R."/>
            <person name="Liu W.T."/>
        </authorList>
    </citation>
    <scope>NUCLEOTIDE SEQUENCE [LARGE SCALE GENOMIC DNA]</scope>
    <source>
        <strain evidence="1">U1lsi0528_Bin089</strain>
    </source>
</reference>
<proteinExistence type="predicted"/>
<evidence type="ECO:0000313" key="2">
    <source>
        <dbReference type="Proteomes" id="UP000075578"/>
    </source>
</evidence>
<gene>
    <name evidence="1" type="ORF">AMQ74_01043</name>
</gene>
<sequence>MWDTLIKILSDKEYLFTLKEEKPFRIIDYSNKEILIQTTENKLRKIQRNEIEGPYNYIIKNGKISRSEIQELFSRYNPAYVASILSCHPDIDYQLNPNIELIKKNSLFTFDLKKEEIIIDFDKYDKRNFDKNGINRITGTKFDEYGYDVNWCDKNGFKWDGKHVDTDTYFNPEGYNREGYDKNGFNKNGINLITGKEKDIFGKYKKEYIISQNTENNFSDETNSILDKLTNVYKILYKLLLLPESDWKTKIYANAALSYFINPWDIIPESEKGKDGYLDDFYICLEILRDLKKYRSELINNIYPKYIKEDLDTFLEENINYCKRELKDKIFDIKKLVGYDSLDFFDLGNNQFIDSDSDKIYLRSKLLGAISFMFDELSSSTDSLCVNNFINDLSQSDEYFDILRIINKYNEKLDKKLVIDRENNYEEIFSNYEDKLNHISTGKRYGIIIGTALPIFKTLCNILKDKDCTWQIKHEINSVLSYFALNEDIIDDSLQSGLGYVDDVFLGTFVLYDILEKDMPLVNRNLSENIDSTKISYLLESTIVILESCQIDYAIGKIINLLGLKGLLTFYEIVCSNQNPSIFKNLLNKKLRVIFLDLCNLYFNNKLGIIDLPKNIESLIDYLLNNIPPEKTIKLNKFFEISLSISNFKNRKKEIQELEEKEELEAKAIMLKYKILSE</sequence>
<accession>A0A150J3B0</accession>
<protein>
    <submittedName>
        <fullName evidence="1">Uncharacterized protein</fullName>
    </submittedName>
</protein>
<name>A0A150J3B0_9EURY</name>
<comment type="caution">
    <text evidence="1">The sequence shown here is derived from an EMBL/GenBank/DDBJ whole genome shotgun (WGS) entry which is preliminary data.</text>
</comment>
<dbReference type="AlphaFoldDB" id="A0A150J3B0"/>